<dbReference type="CDD" id="cd16387">
    <property type="entry name" value="ParB_N_Srx"/>
    <property type="match status" value="1"/>
</dbReference>
<dbReference type="InterPro" id="IPR004919">
    <property type="entry name" value="GmrSD_N"/>
</dbReference>
<dbReference type="PANTHER" id="PTHR35149">
    <property type="entry name" value="SLL5132 PROTEIN"/>
    <property type="match status" value="1"/>
</dbReference>
<evidence type="ECO:0000259" key="1">
    <source>
        <dbReference type="Pfam" id="PF03235"/>
    </source>
</evidence>
<feature type="non-terminal residue" evidence="2">
    <location>
        <position position="118"/>
    </location>
</feature>
<dbReference type="AlphaFoldDB" id="A0A5J4P8E3"/>
<dbReference type="Pfam" id="PF03235">
    <property type="entry name" value="GmrSD_N"/>
    <property type="match status" value="1"/>
</dbReference>
<proteinExistence type="predicted"/>
<feature type="domain" description="GmrSD restriction endonucleases N-terminal" evidence="1">
    <location>
        <begin position="12"/>
        <end position="113"/>
    </location>
</feature>
<accession>A0A5J4P8E3</accession>
<reference evidence="2" key="1">
    <citation type="submission" date="2019-03" db="EMBL/GenBank/DDBJ databases">
        <title>Single cell metagenomics reveals metabolic interactions within the superorganism composed of flagellate Streblomastix strix and complex community of Bacteroidetes bacteria on its surface.</title>
        <authorList>
            <person name="Treitli S.C."/>
            <person name="Kolisko M."/>
            <person name="Husnik F."/>
            <person name="Keeling P."/>
            <person name="Hampl V."/>
        </authorList>
    </citation>
    <scope>NUCLEOTIDE SEQUENCE</scope>
    <source>
        <strain evidence="2">STM</strain>
    </source>
</reference>
<gene>
    <name evidence="2" type="ORF">EZS27_042590</name>
</gene>
<sequence length="118" mass="14331">MDDNKLILKSINQLFEYSFFIPAYQRGYRWSDTQITQLLEDIWQFAKNPPLYEQGTEKPFYCLQPIVVKKHENNDEWEVIDGQQRLTTLYLILKNLQNQIERDQKNFTKIFYETRTDS</sequence>
<comment type="caution">
    <text evidence="2">The sequence shown here is derived from an EMBL/GenBank/DDBJ whole genome shotgun (WGS) entry which is preliminary data.</text>
</comment>
<organism evidence="2">
    <name type="scientific">termite gut metagenome</name>
    <dbReference type="NCBI Taxonomy" id="433724"/>
    <lineage>
        <taxon>unclassified sequences</taxon>
        <taxon>metagenomes</taxon>
        <taxon>organismal metagenomes</taxon>
    </lineage>
</organism>
<evidence type="ECO:0000313" key="2">
    <source>
        <dbReference type="EMBL" id="KAA6305757.1"/>
    </source>
</evidence>
<dbReference type="PANTHER" id="PTHR35149:SF2">
    <property type="entry name" value="DUF262 DOMAIN-CONTAINING PROTEIN"/>
    <property type="match status" value="1"/>
</dbReference>
<name>A0A5J4P8E3_9ZZZZ</name>
<protein>
    <recommendedName>
        <fullName evidence="1">GmrSD restriction endonucleases N-terminal domain-containing protein</fullName>
    </recommendedName>
</protein>
<dbReference type="EMBL" id="SNRY01010440">
    <property type="protein sequence ID" value="KAA6305757.1"/>
    <property type="molecule type" value="Genomic_DNA"/>
</dbReference>